<keyword evidence="2" id="KW-0812">Transmembrane</keyword>
<reference evidence="3" key="1">
    <citation type="submission" date="2020-10" db="EMBL/GenBank/DDBJ databases">
        <authorList>
            <person name="Gilroy R."/>
        </authorList>
    </citation>
    <scope>NUCLEOTIDE SEQUENCE</scope>
    <source>
        <strain evidence="3">9366</strain>
    </source>
</reference>
<feature type="compositionally biased region" description="Basic and acidic residues" evidence="1">
    <location>
        <begin position="192"/>
        <end position="203"/>
    </location>
</feature>
<name>A0A9D1MLX6_9FIRM</name>
<dbReference type="EMBL" id="DVNJ01000015">
    <property type="protein sequence ID" value="HIU62664.1"/>
    <property type="molecule type" value="Genomic_DNA"/>
</dbReference>
<feature type="transmembrane region" description="Helical" evidence="2">
    <location>
        <begin position="135"/>
        <end position="154"/>
    </location>
</feature>
<gene>
    <name evidence="3" type="ORF">IAB07_02710</name>
</gene>
<feature type="compositionally biased region" description="Acidic residues" evidence="1">
    <location>
        <begin position="178"/>
        <end position="188"/>
    </location>
</feature>
<reference evidence="3" key="2">
    <citation type="journal article" date="2021" name="PeerJ">
        <title>Extensive microbial diversity within the chicken gut microbiome revealed by metagenomics and culture.</title>
        <authorList>
            <person name="Gilroy R."/>
            <person name="Ravi A."/>
            <person name="Getino M."/>
            <person name="Pursley I."/>
            <person name="Horton D.L."/>
            <person name="Alikhan N.F."/>
            <person name="Baker D."/>
            <person name="Gharbi K."/>
            <person name="Hall N."/>
            <person name="Watson M."/>
            <person name="Adriaenssens E.M."/>
            <person name="Foster-Nyarko E."/>
            <person name="Jarju S."/>
            <person name="Secka A."/>
            <person name="Antonio M."/>
            <person name="Oren A."/>
            <person name="Chaudhuri R.R."/>
            <person name="La Ragione R."/>
            <person name="Hildebrand F."/>
            <person name="Pallen M.J."/>
        </authorList>
    </citation>
    <scope>NUCLEOTIDE SEQUENCE</scope>
    <source>
        <strain evidence="3">9366</strain>
    </source>
</reference>
<keyword evidence="2" id="KW-1133">Transmembrane helix</keyword>
<evidence type="ECO:0000256" key="2">
    <source>
        <dbReference type="SAM" id="Phobius"/>
    </source>
</evidence>
<evidence type="ECO:0000313" key="3">
    <source>
        <dbReference type="EMBL" id="HIU62664.1"/>
    </source>
</evidence>
<dbReference type="Proteomes" id="UP000824145">
    <property type="component" value="Unassembled WGS sequence"/>
</dbReference>
<keyword evidence="2" id="KW-0472">Membrane</keyword>
<protein>
    <submittedName>
        <fullName evidence="3">Uncharacterized protein</fullName>
    </submittedName>
</protein>
<feature type="transmembrane region" description="Helical" evidence="2">
    <location>
        <begin position="90"/>
        <end position="115"/>
    </location>
</feature>
<accession>A0A9D1MLX6</accession>
<evidence type="ECO:0000256" key="1">
    <source>
        <dbReference type="SAM" id="MobiDB-lite"/>
    </source>
</evidence>
<dbReference type="PROSITE" id="PS51257">
    <property type="entry name" value="PROKAR_LIPOPROTEIN"/>
    <property type="match status" value="1"/>
</dbReference>
<sequence>MIKRAIKKVVGQPKQQLVLSALAAAACVIAFGLFFAHGVSDEGGDGIESFRIAFYSMARSFYFNAPVFIGFVFPLFVGILSFIPFKNGKIYLAYAVVLLACGVMVACTFLCYLLPFESEIAGMIEKSGSKTAPEAIAAACLILFSACLCLVKAFSPSGASLAQEENAPDESADKTPEESADEALEEGGESAGDEKAEPNGEEK</sequence>
<organism evidence="3 4">
    <name type="scientific">Candidatus Caccalectryoclostridium excrementigallinarum</name>
    <dbReference type="NCBI Taxonomy" id="2840710"/>
    <lineage>
        <taxon>Bacteria</taxon>
        <taxon>Bacillati</taxon>
        <taxon>Bacillota</taxon>
        <taxon>Clostridia</taxon>
        <taxon>Christensenellales</taxon>
        <taxon>Christensenellaceae</taxon>
        <taxon>Christensenellaceae incertae sedis</taxon>
        <taxon>Candidatus Caccalectryoclostridium</taxon>
    </lineage>
</organism>
<feature type="transmembrane region" description="Helical" evidence="2">
    <location>
        <begin position="60"/>
        <end position="83"/>
    </location>
</feature>
<dbReference type="AlphaFoldDB" id="A0A9D1MLX6"/>
<proteinExistence type="predicted"/>
<feature type="region of interest" description="Disordered" evidence="1">
    <location>
        <begin position="160"/>
        <end position="203"/>
    </location>
</feature>
<feature type="transmembrane region" description="Helical" evidence="2">
    <location>
        <begin position="21"/>
        <end position="40"/>
    </location>
</feature>
<evidence type="ECO:0000313" key="4">
    <source>
        <dbReference type="Proteomes" id="UP000824145"/>
    </source>
</evidence>
<comment type="caution">
    <text evidence="3">The sequence shown here is derived from an EMBL/GenBank/DDBJ whole genome shotgun (WGS) entry which is preliminary data.</text>
</comment>